<keyword evidence="2" id="KW-0255">Endonuclease</keyword>
<keyword evidence="2" id="KW-0378">Hydrolase</keyword>
<dbReference type="SUPFAM" id="SSF56219">
    <property type="entry name" value="DNase I-like"/>
    <property type="match status" value="1"/>
</dbReference>
<evidence type="ECO:0000313" key="2">
    <source>
        <dbReference type="EMBL" id="KKD36247.1"/>
    </source>
</evidence>
<dbReference type="GO" id="GO:0004519">
    <property type="term" value="F:endonuclease activity"/>
    <property type="evidence" value="ECO:0007669"/>
    <property type="project" value="UniProtKB-KW"/>
</dbReference>
<dbReference type="Pfam" id="PF03372">
    <property type="entry name" value="Exo_endo_phos"/>
    <property type="match status" value="1"/>
</dbReference>
<dbReference type="EMBL" id="LATL02000241">
    <property type="protein sequence ID" value="KKD36247.1"/>
    <property type="molecule type" value="Genomic_DNA"/>
</dbReference>
<keyword evidence="2" id="KW-0540">Nuclease</keyword>
<dbReference type="Gene3D" id="3.60.10.10">
    <property type="entry name" value="Endonuclease/exonuclease/phosphatase"/>
    <property type="match status" value="1"/>
</dbReference>
<accession>A0A0F5YCA5</accession>
<gene>
    <name evidence="2" type="ORF">WN50_20890</name>
    <name evidence="3" type="ORF">WN50_38305</name>
</gene>
<organism evidence="2 4">
    <name type="scientific">Limnoraphis robusta CS-951</name>
    <dbReference type="NCBI Taxonomy" id="1637645"/>
    <lineage>
        <taxon>Bacteria</taxon>
        <taxon>Bacillati</taxon>
        <taxon>Cyanobacteriota</taxon>
        <taxon>Cyanophyceae</taxon>
        <taxon>Oscillatoriophycideae</taxon>
        <taxon>Oscillatoriales</taxon>
        <taxon>Sirenicapillariaceae</taxon>
        <taxon>Limnoraphis</taxon>
    </lineage>
</organism>
<dbReference type="EMBL" id="LATL02000282">
    <property type="protein sequence ID" value="KMW70052.1"/>
    <property type="molecule type" value="Genomic_DNA"/>
</dbReference>
<dbReference type="PANTHER" id="PTHR11371">
    <property type="entry name" value="DEOXYRIBONUCLEASE"/>
    <property type="match status" value="1"/>
</dbReference>
<feature type="domain" description="Endonuclease/exonuclease/phosphatase" evidence="1">
    <location>
        <begin position="37"/>
        <end position="272"/>
    </location>
</feature>
<dbReference type="RefSeq" id="WP_046280524.1">
    <property type="nucleotide sequence ID" value="NZ_LATL02000241.1"/>
</dbReference>
<dbReference type="InterPro" id="IPR005135">
    <property type="entry name" value="Endo/exonuclease/phosphatase"/>
</dbReference>
<dbReference type="OrthoDB" id="445196at2"/>
<evidence type="ECO:0000313" key="4">
    <source>
        <dbReference type="Proteomes" id="UP000033607"/>
    </source>
</evidence>
<dbReference type="PANTHER" id="PTHR11371:SF31">
    <property type="entry name" value="EXTRACELLULAR NUCLEASE"/>
    <property type="match status" value="1"/>
</dbReference>
<evidence type="ECO:0000313" key="3">
    <source>
        <dbReference type="EMBL" id="KMW70052.1"/>
    </source>
</evidence>
<name>A0A0F5YCA5_9CYAN</name>
<comment type="caution">
    <text evidence="2">The sequence shown here is derived from an EMBL/GenBank/DDBJ whole genome shotgun (WGS) entry which is preliminary data.</text>
</comment>
<sequence length="282" mass="31498">MKYRIQSILKAFGVILLLIFVAIAHPFPASAEPMSIISYNVESDDLNDTDPQLVAEDIREISGADLWGLSEVADQAAADLFTEAVAFPGADFDSIFGTTGSLDKLQIIYNKNKLQLVESEELNNIGGSRSPLVAHFKFLPTGQEFLFTVNHFNRGSETKRNQQAENLRNWAQAQSLPVIAVGDYNFDYDLVDKKGNKAFDIFLKKEVMTWIKPNCLKTNSCPPTGTQCDPKYASILDYVFVSQMAKIWPAESDVLLIQKQVCQKEKEGFSDHYPLTANFSIP</sequence>
<dbReference type="AlphaFoldDB" id="A0A0F5YCA5"/>
<dbReference type="CDD" id="cd10283">
    <property type="entry name" value="MnuA_DNase1-like"/>
    <property type="match status" value="1"/>
</dbReference>
<dbReference type="Proteomes" id="UP000033607">
    <property type="component" value="Unassembled WGS sequence"/>
</dbReference>
<reference evidence="2 4" key="1">
    <citation type="submission" date="2015-06" db="EMBL/GenBank/DDBJ databases">
        <title>Draft genome assembly of filamentous brackish cyanobacterium Limnoraphis robusta strain CS-951.</title>
        <authorList>
            <person name="Willis A."/>
            <person name="Parks M."/>
            <person name="Burford M.A."/>
        </authorList>
    </citation>
    <scope>NUCLEOTIDE SEQUENCE [LARGE SCALE GENOMIC DNA]</scope>
    <source>
        <strain evidence="2 4">CS-951</strain>
    </source>
</reference>
<evidence type="ECO:0000259" key="1">
    <source>
        <dbReference type="Pfam" id="PF03372"/>
    </source>
</evidence>
<dbReference type="InterPro" id="IPR036691">
    <property type="entry name" value="Endo/exonu/phosph_ase_sf"/>
</dbReference>
<protein>
    <submittedName>
        <fullName evidence="2">Endonuclease</fullName>
    </submittedName>
</protein>
<proteinExistence type="predicted"/>